<dbReference type="EMBL" id="JACAGC010000005">
    <property type="protein sequence ID" value="KAF6364271.1"/>
    <property type="molecule type" value="Genomic_DNA"/>
</dbReference>
<keyword evidence="4" id="KW-0812">Transmembrane</keyword>
<dbReference type="SUPFAM" id="SSF57546">
    <property type="entry name" value="Crisp domain-like"/>
    <property type="match status" value="1"/>
</dbReference>
<keyword evidence="2 3" id="KW-1015">Disulfide bond</keyword>
<feature type="disulfide bond" evidence="3">
    <location>
        <begin position="293"/>
        <end position="311"/>
    </location>
</feature>
<dbReference type="GO" id="GO:0005576">
    <property type="term" value="C:extracellular region"/>
    <property type="evidence" value="ECO:0007669"/>
    <property type="project" value="InterPro"/>
</dbReference>
<proteinExistence type="inferred from homology"/>
<accession>A0A7J7YQK6</accession>
<name>A0A7J7YQK6_RHIFE</name>
<dbReference type="FunFam" id="3.40.33.10:FF:000005">
    <property type="entry name" value="Cysteine-rich secretory protein 2"/>
    <property type="match status" value="1"/>
</dbReference>
<reference evidence="6 7" key="1">
    <citation type="journal article" date="2020" name="Nature">
        <title>Six reference-quality genomes reveal evolution of bat adaptations.</title>
        <authorList>
            <person name="Jebb D."/>
            <person name="Huang Z."/>
            <person name="Pippel M."/>
            <person name="Hughes G.M."/>
            <person name="Lavrichenko K."/>
            <person name="Devanna P."/>
            <person name="Winkler S."/>
            <person name="Jermiin L.S."/>
            <person name="Skirmuntt E.C."/>
            <person name="Katzourakis A."/>
            <person name="Burkitt-Gray L."/>
            <person name="Ray D.A."/>
            <person name="Sullivan K.A.M."/>
            <person name="Roscito J.G."/>
            <person name="Kirilenko B.M."/>
            <person name="Davalos L.M."/>
            <person name="Corthals A.P."/>
            <person name="Power M.L."/>
            <person name="Jones G."/>
            <person name="Ransome R.D."/>
            <person name="Dechmann D.K.N."/>
            <person name="Locatelli A.G."/>
            <person name="Puechmaille S.J."/>
            <person name="Fedrigo O."/>
            <person name="Jarvis E.D."/>
            <person name="Hiller M."/>
            <person name="Vernes S.C."/>
            <person name="Myers E.W."/>
            <person name="Teeling E.C."/>
        </authorList>
    </citation>
    <scope>NUCLEOTIDE SEQUENCE [LARGE SCALE GENOMIC DNA]</scope>
    <source>
        <strain evidence="6">MRhiFer1</strain>
        <tissue evidence="6">Lung</tissue>
    </source>
</reference>
<dbReference type="InterPro" id="IPR013871">
    <property type="entry name" value="Cysteine_rich_secretory"/>
</dbReference>
<dbReference type="PROSITE" id="PS01010">
    <property type="entry name" value="CRISP_2"/>
    <property type="match status" value="1"/>
</dbReference>
<dbReference type="Gene3D" id="1.10.10.740">
    <property type="entry name" value="Crisp domain"/>
    <property type="match status" value="1"/>
</dbReference>
<dbReference type="PROSITE" id="PS01009">
    <property type="entry name" value="CRISP_1"/>
    <property type="match status" value="1"/>
</dbReference>
<dbReference type="InterPro" id="IPR042076">
    <property type="entry name" value="Crisp-like_dom"/>
</dbReference>
<organism evidence="6 7">
    <name type="scientific">Rhinolophus ferrumequinum</name>
    <name type="common">Greater horseshoe bat</name>
    <dbReference type="NCBI Taxonomy" id="59479"/>
    <lineage>
        <taxon>Eukaryota</taxon>
        <taxon>Metazoa</taxon>
        <taxon>Chordata</taxon>
        <taxon>Craniata</taxon>
        <taxon>Vertebrata</taxon>
        <taxon>Euteleostomi</taxon>
        <taxon>Mammalia</taxon>
        <taxon>Eutheria</taxon>
        <taxon>Laurasiatheria</taxon>
        <taxon>Chiroptera</taxon>
        <taxon>Yinpterochiroptera</taxon>
        <taxon>Rhinolophoidea</taxon>
        <taxon>Rhinolophidae</taxon>
        <taxon>Rhinolophinae</taxon>
        <taxon>Rhinolophus</taxon>
    </lineage>
</organism>
<evidence type="ECO:0000256" key="3">
    <source>
        <dbReference type="PROSITE-ProRule" id="PRU01005"/>
    </source>
</evidence>
<dbReference type="FunFam" id="1.10.10.740:FF:000001">
    <property type="entry name" value="Cysteine-rich secretory protein 2"/>
    <property type="match status" value="1"/>
</dbReference>
<evidence type="ECO:0000259" key="5">
    <source>
        <dbReference type="PROSITE" id="PS51670"/>
    </source>
</evidence>
<dbReference type="PRINTS" id="PR00837">
    <property type="entry name" value="V5TPXLIKE"/>
</dbReference>
<feature type="domain" description="ShKT" evidence="5">
    <location>
        <begin position="284"/>
        <end position="317"/>
    </location>
</feature>
<dbReference type="PROSITE" id="PS51670">
    <property type="entry name" value="SHKT"/>
    <property type="match status" value="1"/>
</dbReference>
<dbReference type="InterPro" id="IPR035940">
    <property type="entry name" value="CAP_sf"/>
</dbReference>
<dbReference type="PANTHER" id="PTHR10334">
    <property type="entry name" value="CYSTEINE-RICH SECRETORY PROTEIN-RELATED"/>
    <property type="match status" value="1"/>
</dbReference>
<feature type="disulfide bond" evidence="3">
    <location>
        <begin position="302"/>
        <end position="315"/>
    </location>
</feature>
<dbReference type="InterPro" id="IPR014044">
    <property type="entry name" value="CAP_dom"/>
</dbReference>
<dbReference type="Pfam" id="PF08562">
    <property type="entry name" value="Crisp"/>
    <property type="match status" value="1"/>
</dbReference>
<comment type="caution">
    <text evidence="3">Lacks conserved residue(s) required for the propagation of feature annotation.</text>
</comment>
<dbReference type="InterPro" id="IPR003582">
    <property type="entry name" value="ShKT_dom"/>
</dbReference>
<gene>
    <name evidence="6" type="ORF">mRhiFer1_003360</name>
</gene>
<evidence type="ECO:0000313" key="7">
    <source>
        <dbReference type="Proteomes" id="UP000585614"/>
    </source>
</evidence>
<dbReference type="SUPFAM" id="SSF55797">
    <property type="entry name" value="PR-1-like"/>
    <property type="match status" value="1"/>
</dbReference>
<dbReference type="InterPro" id="IPR034117">
    <property type="entry name" value="SCP_CRISP"/>
</dbReference>
<keyword evidence="4" id="KW-1133">Transmembrane helix</keyword>
<keyword evidence="4" id="KW-0472">Membrane</keyword>
<dbReference type="Proteomes" id="UP000585614">
    <property type="component" value="Unassembled WGS sequence"/>
</dbReference>
<dbReference type="InterPro" id="IPR001283">
    <property type="entry name" value="CRISP-related"/>
</dbReference>
<dbReference type="InterPro" id="IPR018244">
    <property type="entry name" value="Allrgn_V5/Tpx1_CS"/>
</dbReference>
<dbReference type="Pfam" id="PF00188">
    <property type="entry name" value="CAP"/>
    <property type="match status" value="1"/>
</dbReference>
<dbReference type="CDD" id="cd05383">
    <property type="entry name" value="CAP_CRISP"/>
    <property type="match status" value="1"/>
</dbReference>
<dbReference type="AlphaFoldDB" id="A0A7J7YQK6"/>
<protein>
    <submittedName>
        <fullName evidence="6">Cysteine rich secretory protein 3</fullName>
    </submittedName>
</protein>
<sequence length="322" mass="36209">MNSKLLTIFHSIKQRVGWALNASGSGLATSSERVRMKHILPQKNGHVYDKWVLDLALRTNNIHSLSILMLVFVPFVFPAMAVFPVLLFLAPVLLPFFPANGEDPDFNTLKTTRNEVQREIVNKHNDLRRAVSPPASNMLKMKWDSQAAANAQEWANKCLYKHSTDRKIGTSSCGENLFMSSHPTSWSYAIQSWYDENRDFIYGVGPKNPEAVVGHYTQVAWYSSFRVGCGIAHCPGENKLQYYYVCQYCPAGNIISRENTPYLEGTPCARCPNDCVNGLCTNSCDYEDAYSNCKQLKDQVGCKDSITKDNCKASCNCPDKIY</sequence>
<dbReference type="Gene3D" id="3.40.33.10">
    <property type="entry name" value="CAP"/>
    <property type="match status" value="1"/>
</dbReference>
<evidence type="ECO:0000256" key="1">
    <source>
        <dbReference type="ARBA" id="ARBA00009923"/>
    </source>
</evidence>
<dbReference type="SMART" id="SM00198">
    <property type="entry name" value="SCP"/>
    <property type="match status" value="1"/>
</dbReference>
<comment type="caution">
    <text evidence="6">The sequence shown here is derived from an EMBL/GenBank/DDBJ whole genome shotgun (WGS) entry which is preliminary data.</text>
</comment>
<feature type="transmembrane region" description="Helical" evidence="4">
    <location>
        <begin position="67"/>
        <end position="94"/>
    </location>
</feature>
<evidence type="ECO:0000313" key="6">
    <source>
        <dbReference type="EMBL" id="KAF6364271.1"/>
    </source>
</evidence>
<evidence type="ECO:0000256" key="2">
    <source>
        <dbReference type="ARBA" id="ARBA00023157"/>
    </source>
</evidence>
<comment type="similarity">
    <text evidence="1">Belongs to the CRISP family.</text>
</comment>
<evidence type="ECO:0000256" key="4">
    <source>
        <dbReference type="SAM" id="Phobius"/>
    </source>
</evidence>